<comment type="caution">
    <text evidence="2">The sequence shown here is derived from an EMBL/GenBank/DDBJ whole genome shotgun (WGS) entry which is preliminary data.</text>
</comment>
<dbReference type="EMBL" id="VSSQ01029189">
    <property type="protein sequence ID" value="MPM79216.1"/>
    <property type="molecule type" value="Genomic_DNA"/>
</dbReference>
<sequence>MGASADGEAAIPSDRDASPHLAARDGDCGRTAVNTGFHRAARHGEASAGGAANPIHSAAGHGNVWAAANLIGVGPYGAVHRCLWYDGLCVIQRFLALILHAVPVDVHINGGGGLRGFLRTIFYD</sequence>
<evidence type="ECO:0000256" key="1">
    <source>
        <dbReference type="SAM" id="MobiDB-lite"/>
    </source>
</evidence>
<reference evidence="2" key="1">
    <citation type="submission" date="2019-08" db="EMBL/GenBank/DDBJ databases">
        <authorList>
            <person name="Kucharzyk K."/>
            <person name="Murdoch R.W."/>
            <person name="Higgins S."/>
            <person name="Loffler F."/>
        </authorList>
    </citation>
    <scope>NUCLEOTIDE SEQUENCE</scope>
</reference>
<accession>A0A645CQ64</accession>
<dbReference type="AlphaFoldDB" id="A0A645CQ64"/>
<feature type="compositionally biased region" description="Basic and acidic residues" evidence="1">
    <location>
        <begin position="13"/>
        <end position="26"/>
    </location>
</feature>
<gene>
    <name evidence="2" type="ORF">SDC9_126249</name>
</gene>
<protein>
    <submittedName>
        <fullName evidence="2">Uncharacterized protein</fullName>
    </submittedName>
</protein>
<proteinExistence type="predicted"/>
<organism evidence="2">
    <name type="scientific">bioreactor metagenome</name>
    <dbReference type="NCBI Taxonomy" id="1076179"/>
    <lineage>
        <taxon>unclassified sequences</taxon>
        <taxon>metagenomes</taxon>
        <taxon>ecological metagenomes</taxon>
    </lineage>
</organism>
<feature type="region of interest" description="Disordered" evidence="1">
    <location>
        <begin position="1"/>
        <end position="26"/>
    </location>
</feature>
<name>A0A645CQ64_9ZZZZ</name>
<evidence type="ECO:0000313" key="2">
    <source>
        <dbReference type="EMBL" id="MPM79216.1"/>
    </source>
</evidence>